<keyword evidence="3" id="KW-1185">Reference proteome</keyword>
<comment type="caution">
    <text evidence="2">The sequence shown here is derived from an EMBL/GenBank/DDBJ whole genome shotgun (WGS) entry which is preliminary data.</text>
</comment>
<dbReference type="InterPro" id="IPR056924">
    <property type="entry name" value="SH3_Tf2-1"/>
</dbReference>
<dbReference type="Pfam" id="PF24626">
    <property type="entry name" value="SH3_Tf2-1"/>
    <property type="match status" value="1"/>
</dbReference>
<evidence type="ECO:0000259" key="1">
    <source>
        <dbReference type="Pfam" id="PF24626"/>
    </source>
</evidence>
<protein>
    <recommendedName>
        <fullName evidence="1">Tf2-1-like SH3-like domain-containing protein</fullName>
    </recommendedName>
</protein>
<dbReference type="AlphaFoldDB" id="A0A9N7NRT2"/>
<name>A0A9N7NRT2_STRHE</name>
<evidence type="ECO:0000313" key="2">
    <source>
        <dbReference type="EMBL" id="CAA0841592.1"/>
    </source>
</evidence>
<sequence length="57" mass="6482">RTTAQRAATKLAVRYYDPYQVLKCIGQVAYRLELPESSQIHPVIHVSQLKRSLGEAQ</sequence>
<evidence type="ECO:0000313" key="3">
    <source>
        <dbReference type="Proteomes" id="UP001153555"/>
    </source>
</evidence>
<gene>
    <name evidence="2" type="ORF">SHERM_00609</name>
</gene>
<dbReference type="PANTHER" id="PTHR46148:SF52">
    <property type="entry name" value="OS04G0603800 PROTEIN"/>
    <property type="match status" value="1"/>
</dbReference>
<organism evidence="2 3">
    <name type="scientific">Striga hermonthica</name>
    <name type="common">Purple witchweed</name>
    <name type="synonym">Buchnera hermonthica</name>
    <dbReference type="NCBI Taxonomy" id="68872"/>
    <lineage>
        <taxon>Eukaryota</taxon>
        <taxon>Viridiplantae</taxon>
        <taxon>Streptophyta</taxon>
        <taxon>Embryophyta</taxon>
        <taxon>Tracheophyta</taxon>
        <taxon>Spermatophyta</taxon>
        <taxon>Magnoliopsida</taxon>
        <taxon>eudicotyledons</taxon>
        <taxon>Gunneridae</taxon>
        <taxon>Pentapetalae</taxon>
        <taxon>asterids</taxon>
        <taxon>lamiids</taxon>
        <taxon>Lamiales</taxon>
        <taxon>Orobanchaceae</taxon>
        <taxon>Buchnereae</taxon>
        <taxon>Striga</taxon>
    </lineage>
</organism>
<feature type="non-terminal residue" evidence="2">
    <location>
        <position position="57"/>
    </location>
</feature>
<accession>A0A9N7NRT2</accession>
<dbReference type="PANTHER" id="PTHR46148">
    <property type="entry name" value="CHROMO DOMAIN-CONTAINING PROTEIN"/>
    <property type="match status" value="1"/>
</dbReference>
<reference evidence="2" key="1">
    <citation type="submission" date="2019-12" db="EMBL/GenBank/DDBJ databases">
        <authorList>
            <person name="Scholes J."/>
        </authorList>
    </citation>
    <scope>NUCLEOTIDE SEQUENCE</scope>
</reference>
<dbReference type="OrthoDB" id="913535at2759"/>
<feature type="non-terminal residue" evidence="2">
    <location>
        <position position="1"/>
    </location>
</feature>
<dbReference type="Proteomes" id="UP001153555">
    <property type="component" value="Unassembled WGS sequence"/>
</dbReference>
<dbReference type="EMBL" id="CACSLK010034236">
    <property type="protein sequence ID" value="CAA0841592.1"/>
    <property type="molecule type" value="Genomic_DNA"/>
</dbReference>
<feature type="domain" description="Tf2-1-like SH3-like" evidence="1">
    <location>
        <begin position="5"/>
        <end position="51"/>
    </location>
</feature>
<proteinExistence type="predicted"/>